<dbReference type="FunFam" id="1.20.1740.10:FF:000006">
    <property type="entry name" value="General amino acid permease"/>
    <property type="match status" value="1"/>
</dbReference>
<reference evidence="9" key="1">
    <citation type="submission" date="2015-01" db="EMBL/GenBank/DDBJ databases">
        <authorList>
            <person name="Durling Mikael"/>
        </authorList>
    </citation>
    <scope>NUCLEOTIDE SEQUENCE</scope>
</reference>
<dbReference type="Pfam" id="PF00324">
    <property type="entry name" value="AA_permease"/>
    <property type="match status" value="1"/>
</dbReference>
<dbReference type="InterPro" id="IPR004841">
    <property type="entry name" value="AA-permease/SLC12A_dom"/>
</dbReference>
<organism evidence="9">
    <name type="scientific">Bionectria ochroleuca</name>
    <name type="common">Gliocladium roseum</name>
    <dbReference type="NCBI Taxonomy" id="29856"/>
    <lineage>
        <taxon>Eukaryota</taxon>
        <taxon>Fungi</taxon>
        <taxon>Dikarya</taxon>
        <taxon>Ascomycota</taxon>
        <taxon>Pezizomycotina</taxon>
        <taxon>Sordariomycetes</taxon>
        <taxon>Hypocreomycetidae</taxon>
        <taxon>Hypocreales</taxon>
        <taxon>Bionectriaceae</taxon>
        <taxon>Clonostachys</taxon>
    </lineage>
</organism>
<feature type="transmembrane region" description="Helical" evidence="7">
    <location>
        <begin position="197"/>
        <end position="218"/>
    </location>
</feature>
<keyword evidence="3 7" id="KW-0812">Transmembrane</keyword>
<dbReference type="AlphaFoldDB" id="A0A0B7JZ64"/>
<accession>A0A0B7JZ64</accession>
<evidence type="ECO:0000256" key="5">
    <source>
        <dbReference type="ARBA" id="ARBA00022989"/>
    </source>
</evidence>
<evidence type="ECO:0000256" key="7">
    <source>
        <dbReference type="SAM" id="Phobius"/>
    </source>
</evidence>
<evidence type="ECO:0000256" key="3">
    <source>
        <dbReference type="ARBA" id="ARBA00022692"/>
    </source>
</evidence>
<comment type="subcellular location">
    <subcellularLocation>
        <location evidence="1">Membrane</location>
        <topology evidence="1">Multi-pass membrane protein</topology>
    </subcellularLocation>
</comment>
<feature type="transmembrane region" description="Helical" evidence="7">
    <location>
        <begin position="289"/>
        <end position="308"/>
    </location>
</feature>
<evidence type="ECO:0000256" key="2">
    <source>
        <dbReference type="ARBA" id="ARBA00022448"/>
    </source>
</evidence>
<evidence type="ECO:0000256" key="4">
    <source>
        <dbReference type="ARBA" id="ARBA00022970"/>
    </source>
</evidence>
<evidence type="ECO:0000256" key="1">
    <source>
        <dbReference type="ARBA" id="ARBA00004141"/>
    </source>
</evidence>
<keyword evidence="6 7" id="KW-0472">Membrane</keyword>
<feature type="transmembrane region" description="Helical" evidence="7">
    <location>
        <begin position="491"/>
        <end position="509"/>
    </location>
</feature>
<feature type="transmembrane region" description="Helical" evidence="7">
    <location>
        <begin position="139"/>
        <end position="161"/>
    </location>
</feature>
<keyword evidence="5 7" id="KW-1133">Transmembrane helix</keyword>
<evidence type="ECO:0000256" key="6">
    <source>
        <dbReference type="ARBA" id="ARBA00023136"/>
    </source>
</evidence>
<dbReference type="GO" id="GO:0015171">
    <property type="term" value="F:amino acid transmembrane transporter activity"/>
    <property type="evidence" value="ECO:0007669"/>
    <property type="project" value="TreeGrafter"/>
</dbReference>
<feature type="transmembrane region" description="Helical" evidence="7">
    <location>
        <begin position="167"/>
        <end position="185"/>
    </location>
</feature>
<protein>
    <recommendedName>
        <fullName evidence="8">Amino acid permease/ SLC12A domain-containing protein</fullName>
    </recommendedName>
</protein>
<proteinExistence type="predicted"/>
<dbReference type="EMBL" id="CDPU01000018">
    <property type="protein sequence ID" value="CEO50403.1"/>
    <property type="molecule type" value="Genomic_DNA"/>
</dbReference>
<feature type="transmembrane region" description="Helical" evidence="7">
    <location>
        <begin position="419"/>
        <end position="440"/>
    </location>
</feature>
<sequence>MASGDKESPIDMEVAKEASVENVRPSSTEVATATVAGHLVPADFSEHHEMKQGLNSRHLQMMALAGAIGTGLFLASGRAVAQAGPLGALMGYTFVGAMAACVVLAVAEMGALIPLSGGIVRYAEIFVDPALSFANGWNLVYKGLIFIPTEIVAASVLMQFWTDLNSAIWITVFGALMALSNFLFVRVLGELEFGFALLKIALIVIVNVLAIVVVAGGGPKGDVIGFRYWQDPGPFVQYIGIPGSLGRFLGFWTTFNNALYAFSGIENISLAAAEVKNARRVIPQAAKRVFWRVAIFYSLTIFLVGLVVPSTDERLLRSKGAAASPFVIAANLAGIKVIPHVINAIVITSAWSCGNYGMMSYVRYLFGLAKNGHAPKIFTAMNRFGIPYVSVILFTLFMALGYMTTSSSASTVFTWLQDLLSIAILVNWSVILSTYLRFYYACKKQNIDRNELPYKSPFQPYYSWVCLTLFILLLLTSGWQTFLTGRWDTKTFVASYFNIPFVLLLYFGYKFIKKTKIIPLGEVPIRPFLDLALADPSPPLKPKEGLRKLNILW</sequence>
<feature type="transmembrane region" description="Helical" evidence="7">
    <location>
        <begin position="386"/>
        <end position="404"/>
    </location>
</feature>
<feature type="transmembrane region" description="Helical" evidence="7">
    <location>
        <begin position="86"/>
        <end position="107"/>
    </location>
</feature>
<feature type="domain" description="Amino acid permease/ SLC12A" evidence="8">
    <location>
        <begin position="58"/>
        <end position="517"/>
    </location>
</feature>
<name>A0A0B7JZ64_BIOOC</name>
<feature type="transmembrane region" description="Helical" evidence="7">
    <location>
        <begin position="59"/>
        <end position="80"/>
    </location>
</feature>
<dbReference type="Gene3D" id="1.20.1740.10">
    <property type="entry name" value="Amino acid/polyamine transporter I"/>
    <property type="match status" value="1"/>
</dbReference>
<keyword evidence="2" id="KW-0813">Transport</keyword>
<gene>
    <name evidence="9" type="ORF">BN869_000006461_1</name>
</gene>
<dbReference type="GO" id="GO:0016020">
    <property type="term" value="C:membrane"/>
    <property type="evidence" value="ECO:0007669"/>
    <property type="project" value="UniProtKB-SubCell"/>
</dbReference>
<dbReference type="PANTHER" id="PTHR43341:SF18">
    <property type="entry name" value="AMINO ACID PERMEASE_ SLC12A DOMAIN-CONTAINING PROTEIN"/>
    <property type="match status" value="1"/>
</dbReference>
<dbReference type="InterPro" id="IPR050524">
    <property type="entry name" value="APC_YAT"/>
</dbReference>
<evidence type="ECO:0000313" key="9">
    <source>
        <dbReference type="EMBL" id="CEO50403.1"/>
    </source>
</evidence>
<dbReference type="PANTHER" id="PTHR43341">
    <property type="entry name" value="AMINO ACID PERMEASE"/>
    <property type="match status" value="1"/>
</dbReference>
<evidence type="ECO:0000259" key="8">
    <source>
        <dbReference type="Pfam" id="PF00324"/>
    </source>
</evidence>
<feature type="transmembrane region" description="Helical" evidence="7">
    <location>
        <begin position="320"/>
        <end position="338"/>
    </location>
</feature>
<keyword evidence="4" id="KW-0029">Amino-acid transport</keyword>
<dbReference type="PIRSF" id="PIRSF006060">
    <property type="entry name" value="AA_transporter"/>
    <property type="match status" value="1"/>
</dbReference>
<feature type="transmembrane region" description="Helical" evidence="7">
    <location>
        <begin position="461"/>
        <end position="479"/>
    </location>
</feature>